<sequence>MRTSAVLADGRIPAAAGPPGTAYSELSRRIKQAGLLDRRPGDYTVRIAATVVGCAIGVAGFLLVGDSWWQPAVAVYLAVISTQLGFLGHDAGHRQIFRSGRANYILGVALANIGVGFSYGWWVDKHNRHHAHPNDEDRDPDVGAGVLVFTSGQAGASGPVGRFLHRYQAWGFFPLLLLEALNLRVASVRYLITEAARSRLREGLMMGLHVGVYLAGVFMVLPPMKALVFIAIHQCLFGLYLGCSFAPNHKGMPQLDARDSADYLRRQVLTSRNVRGHWLTDVALGGLNYQIEHHLFPSMPRGNLRHAQRIIREFCGAHGVSYLETGLIASYIQALRHLDTVGRSPAAPAEA</sequence>
<protein>
    <submittedName>
        <fullName evidence="3">Acyl-CoA desaturase</fullName>
    </submittedName>
</protein>
<dbReference type="PANTHER" id="PTHR19353">
    <property type="entry name" value="FATTY ACID DESATURASE 2"/>
    <property type="match status" value="1"/>
</dbReference>
<keyword evidence="4" id="KW-1185">Reference proteome</keyword>
<reference evidence="4" key="1">
    <citation type="journal article" date="2019" name="Int. J. Syst. Evol. Microbiol.">
        <title>The Global Catalogue of Microorganisms (GCM) 10K type strain sequencing project: providing services to taxonomists for standard genome sequencing and annotation.</title>
        <authorList>
            <consortium name="The Broad Institute Genomics Platform"/>
            <consortium name="The Broad Institute Genome Sequencing Center for Infectious Disease"/>
            <person name="Wu L."/>
            <person name="Ma J."/>
        </authorList>
    </citation>
    <scope>NUCLEOTIDE SEQUENCE [LARGE SCALE GENOMIC DNA]</scope>
    <source>
        <strain evidence="4">JCM 17441</strain>
    </source>
</reference>
<dbReference type="PIRSF" id="PIRSF015921">
    <property type="entry name" value="FA_sphinglp_des"/>
    <property type="match status" value="1"/>
</dbReference>
<feature type="transmembrane region" description="Helical" evidence="1">
    <location>
        <begin position="204"/>
        <end position="221"/>
    </location>
</feature>
<dbReference type="EMBL" id="BAABAT010000002">
    <property type="protein sequence ID" value="GAA4244923.1"/>
    <property type="molecule type" value="Genomic_DNA"/>
</dbReference>
<dbReference type="PANTHER" id="PTHR19353:SF19">
    <property type="entry name" value="DELTA(5) FATTY ACID DESATURASE C-RELATED"/>
    <property type="match status" value="1"/>
</dbReference>
<organism evidence="3 4">
    <name type="scientific">Dactylosporangium darangshiense</name>
    <dbReference type="NCBI Taxonomy" id="579108"/>
    <lineage>
        <taxon>Bacteria</taxon>
        <taxon>Bacillati</taxon>
        <taxon>Actinomycetota</taxon>
        <taxon>Actinomycetes</taxon>
        <taxon>Micromonosporales</taxon>
        <taxon>Micromonosporaceae</taxon>
        <taxon>Dactylosporangium</taxon>
    </lineage>
</organism>
<dbReference type="Pfam" id="PF00487">
    <property type="entry name" value="FA_desaturase"/>
    <property type="match status" value="1"/>
</dbReference>
<dbReference type="CDD" id="cd03506">
    <property type="entry name" value="Delta6-FADS-like"/>
    <property type="match status" value="1"/>
</dbReference>
<feature type="domain" description="Fatty acid desaturase" evidence="2">
    <location>
        <begin position="67"/>
        <end position="324"/>
    </location>
</feature>
<evidence type="ECO:0000313" key="4">
    <source>
        <dbReference type="Proteomes" id="UP001500620"/>
    </source>
</evidence>
<name>A0ABP8CYD7_9ACTN</name>
<evidence type="ECO:0000256" key="1">
    <source>
        <dbReference type="SAM" id="Phobius"/>
    </source>
</evidence>
<dbReference type="RefSeq" id="WP_345121683.1">
    <property type="nucleotide sequence ID" value="NZ_BAABAT010000002.1"/>
</dbReference>
<feature type="transmembrane region" description="Helical" evidence="1">
    <location>
        <begin position="169"/>
        <end position="192"/>
    </location>
</feature>
<comment type="caution">
    <text evidence="3">The sequence shown here is derived from an EMBL/GenBank/DDBJ whole genome shotgun (WGS) entry which is preliminary data.</text>
</comment>
<proteinExistence type="predicted"/>
<accession>A0ABP8CYD7</accession>
<feature type="transmembrane region" description="Helical" evidence="1">
    <location>
        <begin position="101"/>
        <end position="122"/>
    </location>
</feature>
<dbReference type="InterPro" id="IPR012171">
    <property type="entry name" value="Fatty_acid_desaturase"/>
</dbReference>
<dbReference type="Proteomes" id="UP001500620">
    <property type="component" value="Unassembled WGS sequence"/>
</dbReference>
<dbReference type="InterPro" id="IPR005804">
    <property type="entry name" value="FA_desaturase_dom"/>
</dbReference>
<keyword evidence="1" id="KW-0812">Transmembrane</keyword>
<feature type="transmembrane region" description="Helical" evidence="1">
    <location>
        <begin position="68"/>
        <end position="89"/>
    </location>
</feature>
<keyword evidence="1" id="KW-1133">Transmembrane helix</keyword>
<feature type="transmembrane region" description="Helical" evidence="1">
    <location>
        <begin position="43"/>
        <end position="62"/>
    </location>
</feature>
<evidence type="ECO:0000259" key="2">
    <source>
        <dbReference type="Pfam" id="PF00487"/>
    </source>
</evidence>
<evidence type="ECO:0000313" key="3">
    <source>
        <dbReference type="EMBL" id="GAA4244923.1"/>
    </source>
</evidence>
<gene>
    <name evidence="3" type="ORF">GCM10022255_009920</name>
</gene>
<keyword evidence="1" id="KW-0472">Membrane</keyword>